<protein>
    <submittedName>
        <fullName evidence="1">Uncharacterized protein</fullName>
    </submittedName>
</protein>
<reference evidence="1" key="1">
    <citation type="submission" date="2022-01" db="EMBL/GenBank/DDBJ databases">
        <authorList>
            <person name="King R."/>
        </authorList>
    </citation>
    <scope>NUCLEOTIDE SEQUENCE</scope>
</reference>
<dbReference type="Proteomes" id="UP001152798">
    <property type="component" value="Chromosome 7"/>
</dbReference>
<accession>A0A9P0HTA5</accession>
<dbReference type="AlphaFoldDB" id="A0A9P0HTA5"/>
<proteinExistence type="predicted"/>
<dbReference type="EMBL" id="OV725083">
    <property type="protein sequence ID" value="CAH1407895.1"/>
    <property type="molecule type" value="Genomic_DNA"/>
</dbReference>
<evidence type="ECO:0000313" key="2">
    <source>
        <dbReference type="Proteomes" id="UP001152798"/>
    </source>
</evidence>
<keyword evidence="2" id="KW-1185">Reference proteome</keyword>
<sequence length="39" mass="4688">MAWEIVMYGFYHKLCNSLTSSEIHCPDEGLNFRSKRRHM</sequence>
<organism evidence="1 2">
    <name type="scientific">Nezara viridula</name>
    <name type="common">Southern green stink bug</name>
    <name type="synonym">Cimex viridulus</name>
    <dbReference type="NCBI Taxonomy" id="85310"/>
    <lineage>
        <taxon>Eukaryota</taxon>
        <taxon>Metazoa</taxon>
        <taxon>Ecdysozoa</taxon>
        <taxon>Arthropoda</taxon>
        <taxon>Hexapoda</taxon>
        <taxon>Insecta</taxon>
        <taxon>Pterygota</taxon>
        <taxon>Neoptera</taxon>
        <taxon>Paraneoptera</taxon>
        <taxon>Hemiptera</taxon>
        <taxon>Heteroptera</taxon>
        <taxon>Panheteroptera</taxon>
        <taxon>Pentatomomorpha</taxon>
        <taxon>Pentatomoidea</taxon>
        <taxon>Pentatomidae</taxon>
        <taxon>Pentatominae</taxon>
        <taxon>Nezara</taxon>
    </lineage>
</organism>
<name>A0A9P0HTA5_NEZVI</name>
<evidence type="ECO:0000313" key="1">
    <source>
        <dbReference type="EMBL" id="CAH1407895.1"/>
    </source>
</evidence>
<gene>
    <name evidence="1" type="ORF">NEZAVI_LOCUS15519</name>
</gene>